<dbReference type="GO" id="GO:0016020">
    <property type="term" value="C:membrane"/>
    <property type="evidence" value="ECO:0007669"/>
    <property type="project" value="UniProtKB-SubCell"/>
</dbReference>
<dbReference type="Proteomes" id="UP000801864">
    <property type="component" value="Unassembled WGS sequence"/>
</dbReference>
<comment type="caution">
    <text evidence="8">The sequence shown here is derived from an EMBL/GenBank/DDBJ whole genome shotgun (WGS) entry which is preliminary data.</text>
</comment>
<feature type="transmembrane region" description="Helical" evidence="6">
    <location>
        <begin position="800"/>
        <end position="817"/>
    </location>
</feature>
<feature type="transmembrane region" description="Helical" evidence="6">
    <location>
        <begin position="775"/>
        <end position="793"/>
    </location>
</feature>
<feature type="transmembrane region" description="Helical" evidence="6">
    <location>
        <begin position="262"/>
        <end position="280"/>
    </location>
</feature>
<feature type="transmembrane region" description="Helical" evidence="6">
    <location>
        <begin position="292"/>
        <end position="313"/>
    </location>
</feature>
<comment type="subcellular location">
    <subcellularLocation>
        <location evidence="1">Membrane</location>
        <topology evidence="1">Multi-pass membrane protein</topology>
    </subcellularLocation>
</comment>
<evidence type="ECO:0000259" key="7">
    <source>
        <dbReference type="Pfam" id="PF10337"/>
    </source>
</evidence>
<accession>A0A9P5CIL0</accession>
<dbReference type="PANTHER" id="PTHR47804:SF3">
    <property type="entry name" value="PROTEIN BRE4"/>
    <property type="match status" value="1"/>
</dbReference>
<feature type="transmembrane region" description="Helical" evidence="6">
    <location>
        <begin position="161"/>
        <end position="180"/>
    </location>
</feature>
<feature type="compositionally biased region" description="Acidic residues" evidence="5">
    <location>
        <begin position="1078"/>
        <end position="1105"/>
    </location>
</feature>
<proteinExistence type="predicted"/>
<dbReference type="InterPro" id="IPR052430">
    <property type="entry name" value="IVT-Associated"/>
</dbReference>
<feature type="transmembrane region" description="Helical" evidence="6">
    <location>
        <begin position="238"/>
        <end position="256"/>
    </location>
</feature>
<evidence type="ECO:0000313" key="8">
    <source>
        <dbReference type="EMBL" id="KAF3075917.1"/>
    </source>
</evidence>
<evidence type="ECO:0000256" key="3">
    <source>
        <dbReference type="ARBA" id="ARBA00022989"/>
    </source>
</evidence>
<organism evidence="8 9">
    <name type="scientific">Trichoderma lentiforme</name>
    <dbReference type="NCBI Taxonomy" id="1567552"/>
    <lineage>
        <taxon>Eukaryota</taxon>
        <taxon>Fungi</taxon>
        <taxon>Dikarya</taxon>
        <taxon>Ascomycota</taxon>
        <taxon>Pezizomycotina</taxon>
        <taxon>Sordariomycetes</taxon>
        <taxon>Hypocreomycetidae</taxon>
        <taxon>Hypocreales</taxon>
        <taxon>Hypocreaceae</taxon>
        <taxon>Trichoderma</taxon>
    </lineage>
</organism>
<evidence type="ECO:0000256" key="6">
    <source>
        <dbReference type="SAM" id="Phobius"/>
    </source>
</evidence>
<sequence length="1113" mass="124341">MAANSSPDPESFTPPVLLQSNSDVENDPQSLSSPTSTRLRFLAQTPPLKTTTTSAAQSEYGSRRSSYIIPIDQILPEDHIDPDTFGVAEERDGFFDALFLKHTPLMPQGFVERSRASLPAAFDEESPLAASRFIPRQIRGVKSVLRRVATTRTGIRLLRSFTAYFAAYILCLIPAVRRWLGPTHYMIAVSVILNHPARTLGAQIEGTIFTTIGTAAGIGWGVAGLLLSTSTTAASNGYGGILALSLALFMAVIAWIRSFYARFYQMVVCAGVAIIFTVLSQTQGNLIVWEKLRNYAVPWLFGQAIALLVNSTIFPDAGARSLALIFHNSFSLMLVRTFPSPPPYLRRRISSDSFIVQEAIVIPRPRDTRFRRSLVRAFVDLSAANREMRSSLTITRFKPDDVRDLRNIMQAVIRALLAMETESALFSETDDGNVPIVVEATQMSSSSSSSNDLNNIATEKSPGVLKEADVTRTVIRKLAKPTKEILACMNLGLQASQAALMDLSGYRQYLGPPMAVSSDIAPVQIRMRTAKAIFDAVESELLESGQLPSSSMNDSAIVQLFIFARHLRETATTIESLMGKVYNMQQCSHWPRPHLPSYPLHKAVHCVNPQVTHDRGGATAGSYHVTFLQIAHALESIKCREYKPLEKYEDDISETELHAELTHLTDPGAPPDLGTKKNSLSYKIWQVLHLLQGYESRYAFKTVVVTSLLAIPSYLSWDKVWWDEYEAWWAVTMSWLLIHARVGGNVQDLIARAVLAILGAVWAGISHAAGDGNPYVVAVFAAIFMIPMLYRFTLSSHPRSGLVGCLSFTVISLQLQAGNLPSSAALTTVYRGVVFLVGTTAPIVVNWCLWPFIARHELRKSLSSMLFFLSIIYRNVVAKYIYFEEGKEPTPEDIVNSEILEGRIREGFVMTRHEVRLRSPFNPLPYSGLADSCERFFDYLIAVRQSAVFYNPDYIRDDPVAAQRLLGFRRDAVASILANLYIFAGALRADRKVPRYLPSAAAARRKLLLETAAVEDEMAQHSHESDVRWHKKWSDIYSYSYNESLTGCVAQLEELERCTKFIVGEQGFDEECKLGYHDEDDSEEEEEVEEEEQEDHEHDQDEDNDDQHSRRTE</sequence>
<keyword evidence="3 6" id="KW-1133">Transmembrane helix</keyword>
<feature type="transmembrane region" description="Helical" evidence="6">
    <location>
        <begin position="200"/>
        <end position="226"/>
    </location>
</feature>
<feature type="domain" description="Putative ER transporter 6TM N-terminal" evidence="7">
    <location>
        <begin position="155"/>
        <end position="227"/>
    </location>
</feature>
<dbReference type="InterPro" id="IPR023244">
    <property type="entry name" value="Brefeldin_A-sensitivity_4"/>
</dbReference>
<feature type="transmembrane region" description="Helical" evidence="6">
    <location>
        <begin position="829"/>
        <end position="853"/>
    </location>
</feature>
<keyword evidence="4 6" id="KW-0472">Membrane</keyword>
<reference evidence="8 9" key="1">
    <citation type="submission" date="2018-06" db="EMBL/GenBank/DDBJ databases">
        <title>Genome analysis of cellulolytic fungus Trichoderma lentiforme CFAM-422.</title>
        <authorList>
            <person name="Steindorff A.S."/>
            <person name="Formighieri E.F."/>
            <person name="Midorikawa G.E.O."/>
            <person name="Tamietti M.S."/>
            <person name="Ramos E.Z."/>
            <person name="Silva A.S."/>
            <person name="Bon E.P.S."/>
            <person name="Mendes T.D."/>
            <person name="Damaso M.C.T."/>
            <person name="Favaro L.C.L."/>
        </authorList>
    </citation>
    <scope>NUCLEOTIDE SEQUENCE [LARGE SCALE GENOMIC DNA]</scope>
    <source>
        <strain evidence="8 9">CFAM-422</strain>
    </source>
</reference>
<dbReference type="InterPro" id="IPR018823">
    <property type="entry name" value="ArAE_2_N"/>
</dbReference>
<evidence type="ECO:0000256" key="2">
    <source>
        <dbReference type="ARBA" id="ARBA00022692"/>
    </source>
</evidence>
<evidence type="ECO:0000313" key="9">
    <source>
        <dbReference type="Proteomes" id="UP000801864"/>
    </source>
</evidence>
<name>A0A9P5CIL0_9HYPO</name>
<keyword evidence="2 6" id="KW-0812">Transmembrane</keyword>
<feature type="compositionally biased region" description="Polar residues" evidence="5">
    <location>
        <begin position="18"/>
        <end position="38"/>
    </location>
</feature>
<protein>
    <submittedName>
        <fullName evidence="8">Protein BRE4</fullName>
    </submittedName>
</protein>
<dbReference type="Pfam" id="PF10337">
    <property type="entry name" value="ArAE_2_N"/>
    <property type="match status" value="1"/>
</dbReference>
<keyword evidence="9" id="KW-1185">Reference proteome</keyword>
<dbReference type="AlphaFoldDB" id="A0A9P5CIL0"/>
<gene>
    <name evidence="8" type="ORF">CFAM422_001404</name>
</gene>
<evidence type="ECO:0000256" key="4">
    <source>
        <dbReference type="ARBA" id="ARBA00023136"/>
    </source>
</evidence>
<dbReference type="PANTHER" id="PTHR47804">
    <property type="entry name" value="60S RIBOSOMAL PROTEIN L19"/>
    <property type="match status" value="1"/>
</dbReference>
<feature type="compositionally biased region" description="Polar residues" evidence="5">
    <location>
        <begin position="47"/>
        <end position="59"/>
    </location>
</feature>
<feature type="region of interest" description="Disordered" evidence="5">
    <location>
        <begin position="1"/>
        <end position="59"/>
    </location>
</feature>
<dbReference type="EMBL" id="QLNT01000002">
    <property type="protein sequence ID" value="KAF3075917.1"/>
    <property type="molecule type" value="Genomic_DNA"/>
</dbReference>
<feature type="region of interest" description="Disordered" evidence="5">
    <location>
        <begin position="1072"/>
        <end position="1113"/>
    </location>
</feature>
<dbReference type="PRINTS" id="PR02047">
    <property type="entry name" value="BREFELDNASP4"/>
</dbReference>
<evidence type="ECO:0000256" key="1">
    <source>
        <dbReference type="ARBA" id="ARBA00004141"/>
    </source>
</evidence>
<evidence type="ECO:0000256" key="5">
    <source>
        <dbReference type="SAM" id="MobiDB-lite"/>
    </source>
</evidence>